<dbReference type="EMBL" id="BAAALN010000012">
    <property type="protein sequence ID" value="GAA1245971.1"/>
    <property type="molecule type" value="Genomic_DNA"/>
</dbReference>
<evidence type="ECO:0000259" key="1">
    <source>
        <dbReference type="Pfam" id="PF21761"/>
    </source>
</evidence>
<reference evidence="2 3" key="1">
    <citation type="journal article" date="2019" name="Int. J. Syst. Evol. Microbiol.">
        <title>The Global Catalogue of Microorganisms (GCM) 10K type strain sequencing project: providing services to taxonomists for standard genome sequencing and annotation.</title>
        <authorList>
            <consortium name="The Broad Institute Genomics Platform"/>
            <consortium name="The Broad Institute Genome Sequencing Center for Infectious Disease"/>
            <person name="Wu L."/>
            <person name="Ma J."/>
        </authorList>
    </citation>
    <scope>NUCLEOTIDE SEQUENCE [LARGE SCALE GENOMIC DNA]</scope>
    <source>
        <strain evidence="2 3">JCM 13023</strain>
    </source>
</reference>
<dbReference type="InterPro" id="IPR013328">
    <property type="entry name" value="6PGD_dom2"/>
</dbReference>
<comment type="caution">
    <text evidence="2">The sequence shown here is derived from an EMBL/GenBank/DDBJ whole genome shotgun (WGS) entry which is preliminary data.</text>
</comment>
<protein>
    <recommendedName>
        <fullName evidence="1">NADPH-dependent reductive aminase-like C-terminal domain-containing protein</fullName>
    </recommendedName>
</protein>
<accession>A0ABN1WCQ1</accession>
<keyword evidence="3" id="KW-1185">Reference proteome</keyword>
<dbReference type="InterPro" id="IPR048666">
    <property type="entry name" value="RedAm-like_C"/>
</dbReference>
<dbReference type="RefSeq" id="WP_253866054.1">
    <property type="nucleotide sequence ID" value="NZ_BAAALN010000012.1"/>
</dbReference>
<sequence>MRSRRSTAGVDAATYTPFAAPLAQGTIEWLPDCADQVDNGTYPPDDATLTTHAGGLAHLVAESERLGVNAEMPRLFQSLVDRAVAEGGAAKSYPALVEQFARTAGTA</sequence>
<proteinExistence type="predicted"/>
<gene>
    <name evidence="2" type="ORF">GCM10009676_34970</name>
</gene>
<dbReference type="Gene3D" id="1.10.1040.10">
    <property type="entry name" value="N-(1-d-carboxylethyl)-l-norvaline Dehydrogenase, domain 2"/>
    <property type="match status" value="1"/>
</dbReference>
<evidence type="ECO:0000313" key="3">
    <source>
        <dbReference type="Proteomes" id="UP001500653"/>
    </source>
</evidence>
<dbReference type="Pfam" id="PF21761">
    <property type="entry name" value="RedAm-like_C"/>
    <property type="match status" value="1"/>
</dbReference>
<evidence type="ECO:0000313" key="2">
    <source>
        <dbReference type="EMBL" id="GAA1245971.1"/>
    </source>
</evidence>
<name>A0ABN1WCQ1_9PSEU</name>
<feature type="domain" description="NADPH-dependent reductive aminase-like C-terminal" evidence="1">
    <location>
        <begin position="7"/>
        <end position="101"/>
    </location>
</feature>
<organism evidence="2 3">
    <name type="scientific">Prauserella halophila</name>
    <dbReference type="NCBI Taxonomy" id="185641"/>
    <lineage>
        <taxon>Bacteria</taxon>
        <taxon>Bacillati</taxon>
        <taxon>Actinomycetota</taxon>
        <taxon>Actinomycetes</taxon>
        <taxon>Pseudonocardiales</taxon>
        <taxon>Pseudonocardiaceae</taxon>
        <taxon>Prauserella</taxon>
    </lineage>
</organism>
<dbReference type="Proteomes" id="UP001500653">
    <property type="component" value="Unassembled WGS sequence"/>
</dbReference>